<evidence type="ECO:0000256" key="4">
    <source>
        <dbReference type="ARBA" id="ARBA00022741"/>
    </source>
</evidence>
<comment type="cofactor">
    <cofactor evidence="2">
        <name>Mg(2+)</name>
        <dbReference type="ChEBI" id="CHEBI:18420"/>
    </cofactor>
</comment>
<dbReference type="AlphaFoldDB" id="A0AA37WUB6"/>
<keyword evidence="7 11" id="KW-0799">Topoisomerase</keyword>
<dbReference type="InterPro" id="IPR006171">
    <property type="entry name" value="TOPRIM_dom"/>
</dbReference>
<dbReference type="Gene3D" id="3.30.565.10">
    <property type="entry name" value="Histidine kinase-like ATPase, C-terminal domain"/>
    <property type="match status" value="1"/>
</dbReference>
<dbReference type="SUPFAM" id="SSF56719">
    <property type="entry name" value="Type II DNA topoisomerase"/>
    <property type="match status" value="1"/>
</dbReference>
<comment type="function">
    <text evidence="11">Topoisomerase IV is essential for chromosome segregation. It relaxes supercoiled DNA. Performs the decatenation events required during the replication of a circular DNA molecule.</text>
</comment>
<dbReference type="GO" id="GO:0005694">
    <property type="term" value="C:chromosome"/>
    <property type="evidence" value="ECO:0007669"/>
    <property type="project" value="InterPro"/>
</dbReference>
<dbReference type="NCBIfam" id="TIGR01055">
    <property type="entry name" value="parE_Gneg"/>
    <property type="match status" value="1"/>
</dbReference>
<dbReference type="Proteomes" id="UP001157440">
    <property type="component" value="Unassembled WGS sequence"/>
</dbReference>
<evidence type="ECO:0000256" key="8">
    <source>
        <dbReference type="ARBA" id="ARBA00023125"/>
    </source>
</evidence>
<evidence type="ECO:0000256" key="12">
    <source>
        <dbReference type="SAM" id="MobiDB-lite"/>
    </source>
</evidence>
<reference evidence="15" key="1">
    <citation type="journal article" date="2019" name="Int. J. Syst. Evol. Microbiol.">
        <title>The Global Catalogue of Microorganisms (GCM) 10K type strain sequencing project: providing services to taxonomists for standard genome sequencing and annotation.</title>
        <authorList>
            <consortium name="The Broad Institute Genomics Platform"/>
            <consortium name="The Broad Institute Genome Sequencing Center for Infectious Disease"/>
            <person name="Wu L."/>
            <person name="Ma J."/>
        </authorList>
    </citation>
    <scope>NUCLEOTIDE SEQUENCE [LARGE SCALE GENOMIC DNA]</scope>
    <source>
        <strain evidence="15">NBRC 103632</strain>
    </source>
</reference>
<evidence type="ECO:0000256" key="10">
    <source>
        <dbReference type="ARBA" id="ARBA00063644"/>
    </source>
</evidence>
<dbReference type="FunFam" id="3.30.565.10:FF:000002">
    <property type="entry name" value="DNA gyrase subunit B"/>
    <property type="match status" value="1"/>
</dbReference>
<dbReference type="PROSITE" id="PS00177">
    <property type="entry name" value="TOPOISOMERASE_II"/>
    <property type="match status" value="1"/>
</dbReference>
<dbReference type="Gene3D" id="3.30.230.10">
    <property type="match status" value="1"/>
</dbReference>
<dbReference type="InterPro" id="IPR036890">
    <property type="entry name" value="HATPase_C_sf"/>
</dbReference>
<dbReference type="InterPro" id="IPR001241">
    <property type="entry name" value="Topo_IIA"/>
</dbReference>
<evidence type="ECO:0000256" key="6">
    <source>
        <dbReference type="ARBA" id="ARBA00022842"/>
    </source>
</evidence>
<dbReference type="GO" id="GO:0006265">
    <property type="term" value="P:DNA topological change"/>
    <property type="evidence" value="ECO:0007669"/>
    <property type="project" value="UniProtKB-UniRule"/>
</dbReference>
<dbReference type="CDD" id="cd00822">
    <property type="entry name" value="TopoII_Trans_DNA_gyrase"/>
    <property type="match status" value="1"/>
</dbReference>
<dbReference type="PRINTS" id="PR01159">
    <property type="entry name" value="DNAGYRASEB"/>
</dbReference>
<evidence type="ECO:0000313" key="14">
    <source>
        <dbReference type="EMBL" id="GLS73391.1"/>
    </source>
</evidence>
<organism evidence="14 15">
    <name type="scientific">Methylobacterium tardum</name>
    <dbReference type="NCBI Taxonomy" id="374432"/>
    <lineage>
        <taxon>Bacteria</taxon>
        <taxon>Pseudomonadati</taxon>
        <taxon>Pseudomonadota</taxon>
        <taxon>Alphaproteobacteria</taxon>
        <taxon>Hyphomicrobiales</taxon>
        <taxon>Methylobacteriaceae</taxon>
        <taxon>Methylobacterium</taxon>
    </lineage>
</organism>
<name>A0AA37WUB6_9HYPH</name>
<keyword evidence="3" id="KW-0479">Metal-binding</keyword>
<comment type="subunit">
    <text evidence="10 11">Heterotetramer composed of ParC and ParE.</text>
</comment>
<dbReference type="InterPro" id="IPR002288">
    <property type="entry name" value="DNA_gyrase_B_C"/>
</dbReference>
<sequence length="734" mass="80648">MRARRRRANGFDVYGLFRYHAGMKAHAPRPKTRLREVEPADAPRPRRPRVSDPARDLFGPGKGPAARPPEPRRRLDASASVATLAAAEPEGGYTASDIEVLEGLEPVRRRPGMYIGGTDERALHHLFAEVIDNSMDEAVAGHASFIEVELEESGALVVTDNGRGIPVDPHPKFPGKSALEVIMTTLHAGGKFDSKVYETSGGLHGVGISVVNALSDLLEVEVARNQTLYRQTFSRGHAQGALELVGRVQNRRGTRVRFHPDAQIFGSLKFDPRRLFKMARSKAYLFGGVEIRWRCAPALLEGLADVPAEAVHRFPDGLRDYLARDIDGKELVTDAMFSGKITKPGSHGSLEWAVAWMVAEDGFSHSYCNTIPTPEGGTHEAGLRVALLRGLREHAERVNQAKRMTAVTTDDVMATCASMLSVFIREPEFQGQTKDKLATVEAQRIVETAVRDAFDHWLAASPAQANKVLDWVIDRAEERLRRRQEKEVARKSATRKLRLPGKLADCSAAGTAGSEIFIVEGDSAGGSAKQARDRATQAILPLRGKILNVASASRDKLGANQLISDLTLALGCGTGAAFRETDLRYDKVIIMTDADVDGAHIASLLITFFYRQMPRLIDRGHLYLAIPPLYRLQQGSKVAYARDDADRERIIKTVFKGGKVEIGRFKGLGEMMPAQLKETTMDPKKRTLLRVAVLDEARESTGDTVERLMGNKPEARFAFISERAAFAEGADLDI</sequence>
<proteinExistence type="inferred from homology"/>
<keyword evidence="4 11" id="KW-0547">Nucleotide-binding</keyword>
<evidence type="ECO:0000256" key="9">
    <source>
        <dbReference type="ARBA" id="ARBA00023235"/>
    </source>
</evidence>
<feature type="binding site" evidence="11">
    <location>
        <position position="133"/>
    </location>
    <ligand>
        <name>ATP</name>
        <dbReference type="ChEBI" id="CHEBI:30616"/>
    </ligand>
</feature>
<evidence type="ECO:0000313" key="15">
    <source>
        <dbReference type="Proteomes" id="UP001157440"/>
    </source>
</evidence>
<feature type="domain" description="Toprim" evidence="13">
    <location>
        <begin position="514"/>
        <end position="628"/>
    </location>
</feature>
<dbReference type="HAMAP" id="MF_00938">
    <property type="entry name" value="ParE_type1"/>
    <property type="match status" value="1"/>
</dbReference>
<dbReference type="InterPro" id="IPR013506">
    <property type="entry name" value="Topo_IIA_bsu_dom2"/>
</dbReference>
<dbReference type="SUPFAM" id="SSF54211">
    <property type="entry name" value="Ribosomal protein S5 domain 2-like"/>
    <property type="match status" value="1"/>
</dbReference>
<evidence type="ECO:0000256" key="2">
    <source>
        <dbReference type="ARBA" id="ARBA00001946"/>
    </source>
</evidence>
<dbReference type="GO" id="GO:0003918">
    <property type="term" value="F:DNA topoisomerase type II (double strand cut, ATP-hydrolyzing) activity"/>
    <property type="evidence" value="ECO:0007669"/>
    <property type="project" value="UniProtKB-UniRule"/>
</dbReference>
<feature type="binding site" evidence="11">
    <location>
        <position position="160"/>
    </location>
    <ligand>
        <name>ATP</name>
        <dbReference type="ChEBI" id="CHEBI:30616"/>
    </ligand>
</feature>
<dbReference type="SMART" id="SM00387">
    <property type="entry name" value="HATPase_c"/>
    <property type="match status" value="1"/>
</dbReference>
<dbReference type="Pfam" id="PF02518">
    <property type="entry name" value="HATPase_c"/>
    <property type="match status" value="1"/>
</dbReference>
<dbReference type="FunFam" id="3.30.230.10:FF:000047">
    <property type="entry name" value="DNA topoisomerase 4 subunit B"/>
    <property type="match status" value="1"/>
</dbReference>
<dbReference type="InterPro" id="IPR014721">
    <property type="entry name" value="Ribsml_uS5_D2-typ_fold_subgr"/>
</dbReference>
<keyword evidence="8 11" id="KW-0238">DNA-binding</keyword>
<dbReference type="PROSITE" id="PS50880">
    <property type="entry name" value="TOPRIM"/>
    <property type="match status" value="1"/>
</dbReference>
<evidence type="ECO:0000256" key="1">
    <source>
        <dbReference type="ARBA" id="ARBA00000185"/>
    </source>
</evidence>
<dbReference type="SUPFAM" id="SSF55874">
    <property type="entry name" value="ATPase domain of HSP90 chaperone/DNA topoisomerase II/histidine kinase"/>
    <property type="match status" value="1"/>
</dbReference>
<feature type="site" description="Interaction with DNA" evidence="11">
    <location>
        <position position="600"/>
    </location>
</feature>
<feature type="region of interest" description="Disordered" evidence="12">
    <location>
        <begin position="25"/>
        <end position="78"/>
    </location>
</feature>
<comment type="caution">
    <text evidence="14">The sequence shown here is derived from an EMBL/GenBank/DDBJ whole genome shotgun (WGS) entry which is preliminary data.</text>
</comment>
<dbReference type="GO" id="GO:0046872">
    <property type="term" value="F:metal ion binding"/>
    <property type="evidence" value="ECO:0007669"/>
    <property type="project" value="UniProtKB-KW"/>
</dbReference>
<evidence type="ECO:0000256" key="3">
    <source>
        <dbReference type="ARBA" id="ARBA00022723"/>
    </source>
</evidence>
<keyword evidence="9 11" id="KW-0413">Isomerase</keyword>
<dbReference type="InterPro" id="IPR005737">
    <property type="entry name" value="TopoIV_B_Gneg"/>
</dbReference>
<dbReference type="InterPro" id="IPR020568">
    <property type="entry name" value="Ribosomal_Su5_D2-typ_SF"/>
</dbReference>
<dbReference type="GO" id="GO:0007059">
    <property type="term" value="P:chromosome segregation"/>
    <property type="evidence" value="ECO:0007669"/>
    <property type="project" value="UniProtKB-UniRule"/>
</dbReference>
<dbReference type="Pfam" id="PF00986">
    <property type="entry name" value="DNA_gyraseB_C"/>
    <property type="match status" value="1"/>
</dbReference>
<dbReference type="Pfam" id="PF01751">
    <property type="entry name" value="Toprim"/>
    <property type="match status" value="1"/>
</dbReference>
<feature type="binding site" evidence="11">
    <location>
        <position position="434"/>
    </location>
    <ligand>
        <name>ATP</name>
        <dbReference type="ChEBI" id="CHEBI:30616"/>
    </ligand>
</feature>
<keyword evidence="6" id="KW-0460">Magnesium</keyword>
<feature type="site" description="Interaction with DNA" evidence="11">
    <location>
        <position position="716"/>
    </location>
</feature>
<evidence type="ECO:0000256" key="7">
    <source>
        <dbReference type="ARBA" id="ARBA00023029"/>
    </source>
</evidence>
<keyword evidence="15" id="KW-1185">Reference proteome</keyword>
<dbReference type="PRINTS" id="PR00418">
    <property type="entry name" value="TPI2FAMILY"/>
</dbReference>
<dbReference type="GO" id="GO:0003677">
    <property type="term" value="F:DNA binding"/>
    <property type="evidence" value="ECO:0007669"/>
    <property type="project" value="UniProtKB-UniRule"/>
</dbReference>
<dbReference type="CDD" id="cd16928">
    <property type="entry name" value="HATPase_GyrB-like"/>
    <property type="match status" value="1"/>
</dbReference>
<dbReference type="InterPro" id="IPR000565">
    <property type="entry name" value="Topo_IIA_B"/>
</dbReference>
<dbReference type="PANTHER" id="PTHR45866">
    <property type="entry name" value="DNA GYRASE/TOPOISOMERASE SUBUNIT B"/>
    <property type="match status" value="1"/>
</dbReference>
<dbReference type="EC" id="5.6.2.2" evidence="11"/>
<gene>
    <name evidence="14" type="primary">gyrB_2</name>
    <name evidence="11" type="synonym">parE</name>
    <name evidence="14" type="ORF">GCM10007890_54060</name>
</gene>
<dbReference type="InterPro" id="IPR013760">
    <property type="entry name" value="Topo_IIA-like_dom_sf"/>
</dbReference>
<evidence type="ECO:0000259" key="13">
    <source>
        <dbReference type="PROSITE" id="PS50880"/>
    </source>
</evidence>
<dbReference type="PANTHER" id="PTHR45866:SF4">
    <property type="entry name" value="DNA TOPOISOMERASE 4 SUBUNIT B"/>
    <property type="match status" value="1"/>
</dbReference>
<dbReference type="SMART" id="SM00433">
    <property type="entry name" value="TOP2c"/>
    <property type="match status" value="1"/>
</dbReference>
<keyword evidence="5 11" id="KW-0067">ATP-binding</keyword>
<feature type="binding site" evidence="11">
    <location>
        <begin position="202"/>
        <end position="208"/>
    </location>
    <ligand>
        <name>ATP</name>
        <dbReference type="ChEBI" id="CHEBI:30616"/>
    </ligand>
</feature>
<dbReference type="FunFam" id="3.40.50.670:FF:000006">
    <property type="entry name" value="DNA topoisomerase (ATP-hydrolyzing)"/>
    <property type="match status" value="1"/>
</dbReference>
<accession>A0AA37WUB6</accession>
<evidence type="ECO:0000256" key="11">
    <source>
        <dbReference type="HAMAP-Rule" id="MF_00938"/>
    </source>
</evidence>
<dbReference type="InterPro" id="IPR013759">
    <property type="entry name" value="Topo_IIA_B_C"/>
</dbReference>
<dbReference type="GO" id="GO:0005524">
    <property type="term" value="F:ATP binding"/>
    <property type="evidence" value="ECO:0007669"/>
    <property type="project" value="UniProtKB-UniRule"/>
</dbReference>
<evidence type="ECO:0000256" key="5">
    <source>
        <dbReference type="ARBA" id="ARBA00022840"/>
    </source>
</evidence>
<dbReference type="InterPro" id="IPR018522">
    <property type="entry name" value="TopoIIA_CS"/>
</dbReference>
<dbReference type="InterPro" id="IPR003594">
    <property type="entry name" value="HATPase_dom"/>
</dbReference>
<feature type="compositionally biased region" description="Basic and acidic residues" evidence="12">
    <location>
        <begin position="33"/>
        <end position="55"/>
    </location>
</feature>
<dbReference type="Pfam" id="PF00204">
    <property type="entry name" value="DNA_gyraseB"/>
    <property type="match status" value="1"/>
</dbReference>
<comment type="catalytic activity">
    <reaction evidence="1 11">
        <text>ATP-dependent breakage, passage and rejoining of double-stranded DNA.</text>
        <dbReference type="EC" id="5.6.2.2"/>
    </reaction>
</comment>
<dbReference type="EMBL" id="BSPL01000025">
    <property type="protein sequence ID" value="GLS73391.1"/>
    <property type="molecule type" value="Genomic_DNA"/>
</dbReference>
<comment type="similarity">
    <text evidence="11">Belongs to the type II topoisomerase family. ParE type 1 subfamily.</text>
</comment>
<feature type="binding site" evidence="11">
    <location>
        <position position="93"/>
    </location>
    <ligand>
        <name>ATP</name>
        <dbReference type="ChEBI" id="CHEBI:30616"/>
    </ligand>
</feature>
<protein>
    <recommendedName>
        <fullName evidence="11">DNA topoisomerase 4 subunit B</fullName>
        <ecNumber evidence="11">5.6.2.2</ecNumber>
    </recommendedName>
    <alternativeName>
        <fullName evidence="11">Topoisomerase IV subunit B</fullName>
    </alternativeName>
</protein>
<feature type="site" description="Interaction with DNA" evidence="11">
    <location>
        <position position="548"/>
    </location>
</feature>
<dbReference type="Gene3D" id="3.40.50.670">
    <property type="match status" value="1"/>
</dbReference>